<evidence type="ECO:0000313" key="5">
    <source>
        <dbReference type="Proteomes" id="UP000616724"/>
    </source>
</evidence>
<name>A0A8J3RKP0_9ACTN</name>
<evidence type="ECO:0000256" key="1">
    <source>
        <dbReference type="SAM" id="MobiDB-lite"/>
    </source>
</evidence>
<dbReference type="PROSITE" id="PS51178">
    <property type="entry name" value="PASTA"/>
    <property type="match status" value="1"/>
</dbReference>
<feature type="region of interest" description="Disordered" evidence="1">
    <location>
        <begin position="162"/>
        <end position="183"/>
    </location>
</feature>
<dbReference type="RefSeq" id="WP_203890557.1">
    <property type="nucleotide sequence ID" value="NZ_BOOH01000019.1"/>
</dbReference>
<keyword evidence="2" id="KW-1133">Transmembrane helix</keyword>
<accession>A0A8J3RKP0</accession>
<feature type="transmembrane region" description="Helical" evidence="2">
    <location>
        <begin position="49"/>
        <end position="71"/>
    </location>
</feature>
<dbReference type="InterPro" id="IPR005543">
    <property type="entry name" value="PASTA_dom"/>
</dbReference>
<dbReference type="Gene3D" id="3.30.10.20">
    <property type="match status" value="1"/>
</dbReference>
<organism evidence="4 5">
    <name type="scientific">Planobispora longispora</name>
    <dbReference type="NCBI Taxonomy" id="28887"/>
    <lineage>
        <taxon>Bacteria</taxon>
        <taxon>Bacillati</taxon>
        <taxon>Actinomycetota</taxon>
        <taxon>Actinomycetes</taxon>
        <taxon>Streptosporangiales</taxon>
        <taxon>Streptosporangiaceae</taxon>
        <taxon>Planobispora</taxon>
    </lineage>
</organism>
<reference evidence="4 5" key="1">
    <citation type="submission" date="2021-01" db="EMBL/GenBank/DDBJ databases">
        <title>Whole genome shotgun sequence of Planobispora longispora NBRC 13918.</title>
        <authorList>
            <person name="Komaki H."/>
            <person name="Tamura T."/>
        </authorList>
    </citation>
    <scope>NUCLEOTIDE SEQUENCE [LARGE SCALE GENOMIC DNA]</scope>
    <source>
        <strain evidence="4 5">NBRC 13918</strain>
    </source>
</reference>
<dbReference type="Pfam" id="PF03793">
    <property type="entry name" value="PASTA"/>
    <property type="match status" value="1"/>
</dbReference>
<comment type="caution">
    <text evidence="4">The sequence shown here is derived from an EMBL/GenBank/DDBJ whole genome shotgun (WGS) entry which is preliminary data.</text>
</comment>
<dbReference type="EMBL" id="BOOH01000019">
    <property type="protein sequence ID" value="GIH75921.1"/>
    <property type="molecule type" value="Genomic_DNA"/>
</dbReference>
<dbReference type="AlphaFoldDB" id="A0A8J3RKP0"/>
<feature type="domain" description="PASTA" evidence="3">
    <location>
        <begin position="96"/>
        <end position="159"/>
    </location>
</feature>
<gene>
    <name evidence="4" type="ORF">Plo01_23500</name>
</gene>
<dbReference type="Proteomes" id="UP000616724">
    <property type="component" value="Unassembled WGS sequence"/>
</dbReference>
<dbReference type="CDD" id="cd06577">
    <property type="entry name" value="PASTA_pknB"/>
    <property type="match status" value="1"/>
</dbReference>
<keyword evidence="5" id="KW-1185">Reference proteome</keyword>
<dbReference type="SMART" id="SM00740">
    <property type="entry name" value="PASTA"/>
    <property type="match status" value="1"/>
</dbReference>
<evidence type="ECO:0000313" key="4">
    <source>
        <dbReference type="EMBL" id="GIH75921.1"/>
    </source>
</evidence>
<evidence type="ECO:0000259" key="3">
    <source>
        <dbReference type="PROSITE" id="PS51178"/>
    </source>
</evidence>
<sequence>MNRGDDRTGLPDGQVARELADAMEAHVRGVHAGPGMAGAVRDRHRTRRIWFRTAGAALVTVAIAGSVPVYLAVNAGPPSSVAGPASRTGSDSLAVAVREVTVPEVVGLSADKAVAVLEQAGLAAAVEGDGGAAGQVARQDPAAGEKVGEGRTVTLVVVEIPAERPTPTPDPSEGEDAPMPQDLGDLGDGRKFGGVEFAHLPEGLKWGEWSVKDGFGTTSYSTSWAEPGLDPGMYSVQAVVYHGDAAARTTARMRGYRDQGAEPVTIDGKRVYIVRTGEAVGRIEESGTPTAIWTERKGLVVEIMMSPDYFDRLGEREAQAEMRRIVEGVTPEK</sequence>
<keyword evidence="2" id="KW-0472">Membrane</keyword>
<evidence type="ECO:0000256" key="2">
    <source>
        <dbReference type="SAM" id="Phobius"/>
    </source>
</evidence>
<keyword evidence="2" id="KW-0812">Transmembrane</keyword>
<protein>
    <recommendedName>
        <fullName evidence="3">PASTA domain-containing protein</fullName>
    </recommendedName>
</protein>
<proteinExistence type="predicted"/>
<dbReference type="SUPFAM" id="SSF54184">
    <property type="entry name" value="Penicillin-binding protein 2x (pbp-2x), c-terminal domain"/>
    <property type="match status" value="1"/>
</dbReference>